<dbReference type="PANTHER" id="PTHR13233:SF0">
    <property type="entry name" value="MICROSPHERULE PROTEIN 1"/>
    <property type="match status" value="1"/>
</dbReference>
<dbReference type="Gene3D" id="2.60.200.20">
    <property type="match status" value="1"/>
</dbReference>
<keyword evidence="3" id="KW-1185">Reference proteome</keyword>
<protein>
    <recommendedName>
        <fullName evidence="1">FHA domain-containing protein</fullName>
    </recommendedName>
</protein>
<dbReference type="GO" id="GO:0045944">
    <property type="term" value="P:positive regulation of transcription by RNA polymerase II"/>
    <property type="evidence" value="ECO:0007669"/>
    <property type="project" value="TreeGrafter"/>
</dbReference>
<dbReference type="AlphaFoldDB" id="A0A8J5LIF3"/>
<dbReference type="InterPro" id="IPR000253">
    <property type="entry name" value="FHA_dom"/>
</dbReference>
<dbReference type="GO" id="GO:0031011">
    <property type="term" value="C:Ino80 complex"/>
    <property type="evidence" value="ECO:0007669"/>
    <property type="project" value="InterPro"/>
</dbReference>
<dbReference type="Proteomes" id="UP000734854">
    <property type="component" value="Unassembled WGS sequence"/>
</dbReference>
<dbReference type="SUPFAM" id="SSF49879">
    <property type="entry name" value="SMAD/FHA domain"/>
    <property type="match status" value="1"/>
</dbReference>
<dbReference type="PROSITE" id="PS50006">
    <property type="entry name" value="FHA_DOMAIN"/>
    <property type="match status" value="1"/>
</dbReference>
<dbReference type="EMBL" id="JACMSC010000005">
    <property type="protein sequence ID" value="KAG6520651.1"/>
    <property type="molecule type" value="Genomic_DNA"/>
</dbReference>
<comment type="caution">
    <text evidence="2">The sequence shown here is derived from an EMBL/GenBank/DDBJ whole genome shotgun (WGS) entry which is preliminary data.</text>
</comment>
<dbReference type="Pfam" id="PF00498">
    <property type="entry name" value="FHA"/>
    <property type="match status" value="1"/>
</dbReference>
<gene>
    <name evidence="2" type="ORF">ZIOFF_017710</name>
</gene>
<dbReference type="GO" id="GO:0071339">
    <property type="term" value="C:MLL1 complex"/>
    <property type="evidence" value="ECO:0007669"/>
    <property type="project" value="InterPro"/>
</dbReference>
<proteinExistence type="predicted"/>
<dbReference type="InterPro" id="IPR037912">
    <property type="entry name" value="MCRS1"/>
</dbReference>
<sequence length="692" mass="77533">MGMFAPMAKWIPQDDLLLKNAVEAGASLESLAKGAVQFSRRFTIQELQSRWYSLLYDLDASEDASTRFIEIEFQLSLPGHSKGSRIYDSKSMQTSFGKRKGQSVQSYYYAMQKRVCNDPCASASLDFVTQAGPHIIKPYASSHEDQLTHDNYQVNDLPGSTNFYYDAEIYEHCRSDAVVGDDKILSHANDHVDFVEEETSHEKIDIDFLEPLSEDNLSSEIGELGNTCDSLCYLSPSLKLPYESRNEDKRIDSSCPGVELEPELDAGASETILDNPHISEEGMEFLNHHTHCHEDDNLLIGMDMYNEVKPSFVNIDSIFSSTYCGANEAVMPNSDQHTATEVSKTLLTDIATGNACNVTNVSSSPSEVLFPSNFPESSSTTCFLNTEDQEIPCNDHVFLPLFCSSKHEGKDDFSSAKGFPLGRDRSVGLMTSRKQEQVKHLFQTCNHDKMDRWSLRDSTSYNVPQGVLPSHAEKFSQQLLLPVPLKKSPTDDKEESFLDSGFDIPRSAEIEAMILDMDLDLYDQGSCSFTKEAARYQSDVGKKAIIRLELGARSFINRAISSCGALAVLYGRHLKYFMRKTKVSMGRATQEAKVDIDLGREGRANKISRFQATIKMRKDGSFVLKNFGKHSIFVNGKEVATKSWIHLKSESLVEIDVFVGYVYATHVRGERDCSEAIRSDVTRLEDMSVESR</sequence>
<evidence type="ECO:0000313" key="3">
    <source>
        <dbReference type="Proteomes" id="UP000734854"/>
    </source>
</evidence>
<dbReference type="InterPro" id="IPR008984">
    <property type="entry name" value="SMAD_FHA_dom_sf"/>
</dbReference>
<dbReference type="SMART" id="SM00240">
    <property type="entry name" value="FHA"/>
    <property type="match status" value="1"/>
</dbReference>
<dbReference type="Pfam" id="PF13325">
    <property type="entry name" value="MCRS_N"/>
    <property type="match status" value="1"/>
</dbReference>
<dbReference type="InterPro" id="IPR025999">
    <property type="entry name" value="MCRS_N"/>
</dbReference>
<accession>A0A8J5LIF3</accession>
<name>A0A8J5LIF3_ZINOF</name>
<reference evidence="2 3" key="1">
    <citation type="submission" date="2020-08" db="EMBL/GenBank/DDBJ databases">
        <title>Plant Genome Project.</title>
        <authorList>
            <person name="Zhang R.-G."/>
        </authorList>
    </citation>
    <scope>NUCLEOTIDE SEQUENCE [LARGE SCALE GENOMIC DNA]</scope>
    <source>
        <tissue evidence="2">Rhizome</tissue>
    </source>
</reference>
<dbReference type="GO" id="GO:0002151">
    <property type="term" value="F:G-quadruplex RNA binding"/>
    <property type="evidence" value="ECO:0007669"/>
    <property type="project" value="InterPro"/>
</dbReference>
<dbReference type="GO" id="GO:0044545">
    <property type="term" value="C:NSL complex"/>
    <property type="evidence" value="ECO:0007669"/>
    <property type="project" value="TreeGrafter"/>
</dbReference>
<organism evidence="2 3">
    <name type="scientific">Zingiber officinale</name>
    <name type="common">Ginger</name>
    <name type="synonym">Amomum zingiber</name>
    <dbReference type="NCBI Taxonomy" id="94328"/>
    <lineage>
        <taxon>Eukaryota</taxon>
        <taxon>Viridiplantae</taxon>
        <taxon>Streptophyta</taxon>
        <taxon>Embryophyta</taxon>
        <taxon>Tracheophyta</taxon>
        <taxon>Spermatophyta</taxon>
        <taxon>Magnoliopsida</taxon>
        <taxon>Liliopsida</taxon>
        <taxon>Zingiberales</taxon>
        <taxon>Zingiberaceae</taxon>
        <taxon>Zingiber</taxon>
    </lineage>
</organism>
<dbReference type="PANTHER" id="PTHR13233">
    <property type="entry name" value="MICROSPHERULE PROTEIN 1"/>
    <property type="match status" value="1"/>
</dbReference>
<feature type="domain" description="FHA" evidence="1">
    <location>
        <begin position="583"/>
        <end position="639"/>
    </location>
</feature>
<dbReference type="CDD" id="cd22687">
    <property type="entry name" value="FHA_MCRS1"/>
    <property type="match status" value="1"/>
</dbReference>
<evidence type="ECO:0000259" key="1">
    <source>
        <dbReference type="PROSITE" id="PS50006"/>
    </source>
</evidence>
<evidence type="ECO:0000313" key="2">
    <source>
        <dbReference type="EMBL" id="KAG6520651.1"/>
    </source>
</evidence>